<dbReference type="Gene3D" id="1.10.10.10">
    <property type="entry name" value="Winged helix-like DNA-binding domain superfamily/Winged helix DNA-binding domain"/>
    <property type="match status" value="1"/>
</dbReference>
<feature type="transmembrane region" description="Helical" evidence="4">
    <location>
        <begin position="115"/>
        <end position="134"/>
    </location>
</feature>
<dbReference type="CDD" id="cd06170">
    <property type="entry name" value="LuxR_C_like"/>
    <property type="match status" value="1"/>
</dbReference>
<feature type="transmembrane region" description="Helical" evidence="4">
    <location>
        <begin position="44"/>
        <end position="62"/>
    </location>
</feature>
<feature type="domain" description="HTH luxR-type" evidence="5">
    <location>
        <begin position="415"/>
        <end position="480"/>
    </location>
</feature>
<keyword evidence="2" id="KW-0238">DNA-binding</keyword>
<dbReference type="SMART" id="SM00421">
    <property type="entry name" value="HTH_LUXR"/>
    <property type="match status" value="1"/>
</dbReference>
<evidence type="ECO:0000256" key="2">
    <source>
        <dbReference type="ARBA" id="ARBA00023125"/>
    </source>
</evidence>
<dbReference type="PANTHER" id="PTHR44688:SF16">
    <property type="entry name" value="DNA-BINDING TRANSCRIPTIONAL ACTIVATOR DEVR_DOSR"/>
    <property type="match status" value="1"/>
</dbReference>
<keyword evidence="3" id="KW-0804">Transcription</keyword>
<dbReference type="SUPFAM" id="SSF46894">
    <property type="entry name" value="C-terminal effector domain of the bipartite response regulators"/>
    <property type="match status" value="1"/>
</dbReference>
<accession>A0A6A8M9N0</accession>
<protein>
    <submittedName>
        <fullName evidence="6">Helix-turn-helix transcriptional regulator</fullName>
    </submittedName>
</protein>
<dbReference type="AlphaFoldDB" id="A0A6A8M9N0"/>
<feature type="transmembrane region" description="Helical" evidence="4">
    <location>
        <begin position="12"/>
        <end position="32"/>
    </location>
</feature>
<evidence type="ECO:0000256" key="1">
    <source>
        <dbReference type="ARBA" id="ARBA00023015"/>
    </source>
</evidence>
<dbReference type="InterPro" id="IPR036388">
    <property type="entry name" value="WH-like_DNA-bd_sf"/>
</dbReference>
<keyword evidence="4" id="KW-0812">Transmembrane</keyword>
<dbReference type="InterPro" id="IPR016032">
    <property type="entry name" value="Sig_transdc_resp-reg_C-effctor"/>
</dbReference>
<gene>
    <name evidence="6" type="ORF">FYJ66_00570</name>
</gene>
<keyword evidence="4" id="KW-1133">Transmembrane helix</keyword>
<reference evidence="6" key="1">
    <citation type="submission" date="2019-09" db="EMBL/GenBank/DDBJ databases">
        <title>In-depth cultivation of the pig gut microbiome towards novel bacterial diversity and tailored functional studies.</title>
        <authorList>
            <person name="Wylensek D."/>
            <person name="Hitch T.C.A."/>
            <person name="Clavel T."/>
        </authorList>
    </citation>
    <scope>NUCLEOTIDE SEQUENCE</scope>
    <source>
        <strain evidence="6">RF-744-FAT-WT-3</strain>
    </source>
</reference>
<dbReference type="Pfam" id="PF00196">
    <property type="entry name" value="GerE"/>
    <property type="match status" value="1"/>
</dbReference>
<dbReference type="EMBL" id="VUNB01000001">
    <property type="protein sequence ID" value="MST68107.1"/>
    <property type="molecule type" value="Genomic_DNA"/>
</dbReference>
<feature type="transmembrane region" description="Helical" evidence="4">
    <location>
        <begin position="185"/>
        <end position="204"/>
    </location>
</feature>
<comment type="caution">
    <text evidence="6">The sequence shown here is derived from an EMBL/GenBank/DDBJ whole genome shotgun (WGS) entry which is preliminary data.</text>
</comment>
<dbReference type="InterPro" id="IPR000792">
    <property type="entry name" value="Tscrpt_reg_LuxR_C"/>
</dbReference>
<evidence type="ECO:0000256" key="3">
    <source>
        <dbReference type="ARBA" id="ARBA00023163"/>
    </source>
</evidence>
<organism evidence="6">
    <name type="scientific">Baileyella intestinalis</name>
    <dbReference type="NCBI Taxonomy" id="2606709"/>
    <lineage>
        <taxon>Bacteria</taxon>
        <taxon>Bacillati</taxon>
        <taxon>Bacillota</taxon>
        <taxon>Clostridia</taxon>
        <taxon>Peptostreptococcales</taxon>
        <taxon>Anaerovoracaceae</taxon>
        <taxon>Baileyella</taxon>
    </lineage>
</organism>
<dbReference type="GO" id="GO:0006355">
    <property type="term" value="P:regulation of DNA-templated transcription"/>
    <property type="evidence" value="ECO:0007669"/>
    <property type="project" value="InterPro"/>
</dbReference>
<evidence type="ECO:0000313" key="6">
    <source>
        <dbReference type="EMBL" id="MST68107.1"/>
    </source>
</evidence>
<evidence type="ECO:0000256" key="4">
    <source>
        <dbReference type="SAM" id="Phobius"/>
    </source>
</evidence>
<dbReference type="GO" id="GO:0003677">
    <property type="term" value="F:DNA binding"/>
    <property type="evidence" value="ECO:0007669"/>
    <property type="project" value="UniProtKB-KW"/>
</dbReference>
<sequence>MIEPSKEKLMVYNVSFDICAVVITTLCISVMVLHKDMKRFENKVLLGILVLHFAAAVLDIWSSAANSYTAQYSYAYRDFLNLSFLLTHCMEAALFAWYLMLLFGLDMVRRKTVKALLIIPELAGVILPLALNNVFRWVFYYDKYRVYSHGPMMYPLYGVSIFYMVLCCFIVLMKRNLLTRRQWRAMIALLLTSLIPILIQMIFIPHQLIEMFFQSVGFYMLMTTVDNFDDLRNPVTKVYNRFAFIKSLSILMASGTTFRLIVVKLSKSQYFKSEGYENLRINALLHFAADWLDSLDPRINVYDCARGFFVLPVVMGDALFTADLRSKIAERFKEKWTYSELSLTFAVQLCTITLPQDDLDPEQILEIIDMPFTERNPVISYTTPTEIRASMAAAPAAVPEAMDIPQELSDTLDAFLAGVMTLTPAEKTVFQCYTRGMTPSQISEEIFISVNTVKKHTKSIYRKLEINSRNELIMYVDLFRRCRRMDDLENI</sequence>
<evidence type="ECO:0000259" key="5">
    <source>
        <dbReference type="PROSITE" id="PS50043"/>
    </source>
</evidence>
<keyword evidence="4" id="KW-0472">Membrane</keyword>
<keyword evidence="1" id="KW-0805">Transcription regulation</keyword>
<feature type="transmembrane region" description="Helical" evidence="4">
    <location>
        <begin position="82"/>
        <end position="103"/>
    </location>
</feature>
<dbReference type="PANTHER" id="PTHR44688">
    <property type="entry name" value="DNA-BINDING TRANSCRIPTIONAL ACTIVATOR DEVR_DOSR"/>
    <property type="match status" value="1"/>
</dbReference>
<dbReference type="PRINTS" id="PR00038">
    <property type="entry name" value="HTHLUXR"/>
</dbReference>
<feature type="transmembrane region" description="Helical" evidence="4">
    <location>
        <begin position="154"/>
        <end position="173"/>
    </location>
</feature>
<name>A0A6A8M9N0_9FIRM</name>
<dbReference type="PROSITE" id="PS50043">
    <property type="entry name" value="HTH_LUXR_2"/>
    <property type="match status" value="1"/>
</dbReference>
<proteinExistence type="predicted"/>